<evidence type="ECO:0000259" key="1">
    <source>
        <dbReference type="PROSITE" id="PS50943"/>
    </source>
</evidence>
<proteinExistence type="predicted"/>
<dbReference type="InterPro" id="IPR010982">
    <property type="entry name" value="Lambda_DNA-bd_dom_sf"/>
</dbReference>
<dbReference type="EMBL" id="JAEEFW010000006">
    <property type="protein sequence ID" value="MBU4634598.1"/>
    <property type="molecule type" value="Genomic_DNA"/>
</dbReference>
<dbReference type="AlphaFoldDB" id="A0AAJ1E3L3"/>
<dbReference type="RefSeq" id="WP_124300669.1">
    <property type="nucleotide sequence ID" value="NZ_CP027743.1"/>
</dbReference>
<reference evidence="2" key="1">
    <citation type="submission" date="2020-12" db="EMBL/GenBank/DDBJ databases">
        <title>Generalized mutagenesis with transposon Tn5. A laboratory procedure for the identification of genes responsible for a bacterial phenotype and its regulation, illustrated with phenazine production in Pseudomonas chlororaphis.</title>
        <authorList>
            <person name="Muzio F."/>
            <person name="Sobrero P."/>
            <person name="Agaras B."/>
            <person name="Valverde C."/>
        </authorList>
    </citation>
    <scope>NUCLEOTIDE SEQUENCE</scope>
    <source>
        <strain evidence="2">SMMP3</strain>
    </source>
</reference>
<dbReference type="PROSITE" id="PS50943">
    <property type="entry name" value="HTH_CROC1"/>
    <property type="match status" value="1"/>
</dbReference>
<name>A0AAJ1E3L3_9PSED</name>
<gene>
    <name evidence="2" type="ORF">I8747_17500</name>
</gene>
<dbReference type="SUPFAM" id="SSF47413">
    <property type="entry name" value="lambda repressor-like DNA-binding domains"/>
    <property type="match status" value="1"/>
</dbReference>
<dbReference type="Pfam" id="PF01381">
    <property type="entry name" value="HTH_3"/>
    <property type="match status" value="1"/>
</dbReference>
<sequence>MALSEWPVFKRSRNVTNAPTDIQIINGTDGKPAFVVIPYEQYVAQQQEPDLIPHDVVSRIVDGATPIRAWREHLHLTQDEVARRLGISQPAFAQQESVAKPRRATREKIAAAFGIRADQLEL</sequence>
<dbReference type="Gene3D" id="1.10.260.40">
    <property type="entry name" value="lambda repressor-like DNA-binding domains"/>
    <property type="match status" value="1"/>
</dbReference>
<evidence type="ECO:0000313" key="2">
    <source>
        <dbReference type="EMBL" id="MBU4634598.1"/>
    </source>
</evidence>
<comment type="caution">
    <text evidence="2">The sequence shown here is derived from an EMBL/GenBank/DDBJ whole genome shotgun (WGS) entry which is preliminary data.</text>
</comment>
<feature type="domain" description="HTH cro/C1-type" evidence="1">
    <location>
        <begin position="67"/>
        <end position="120"/>
    </location>
</feature>
<dbReference type="Proteomes" id="UP000787568">
    <property type="component" value="Unassembled WGS sequence"/>
</dbReference>
<protein>
    <submittedName>
        <fullName evidence="2">Helix-turn-helix transcriptional regulator</fullName>
    </submittedName>
</protein>
<dbReference type="CDD" id="cd00093">
    <property type="entry name" value="HTH_XRE"/>
    <property type="match status" value="1"/>
</dbReference>
<dbReference type="GO" id="GO:0003677">
    <property type="term" value="F:DNA binding"/>
    <property type="evidence" value="ECO:0007669"/>
    <property type="project" value="InterPro"/>
</dbReference>
<organism evidence="2 3">
    <name type="scientific">Pseudomonas chlororaphis subsp. aurantiaca</name>
    <dbReference type="NCBI Taxonomy" id="86192"/>
    <lineage>
        <taxon>Bacteria</taxon>
        <taxon>Pseudomonadati</taxon>
        <taxon>Pseudomonadota</taxon>
        <taxon>Gammaproteobacteria</taxon>
        <taxon>Pseudomonadales</taxon>
        <taxon>Pseudomonadaceae</taxon>
        <taxon>Pseudomonas</taxon>
    </lineage>
</organism>
<accession>A0AAJ1E3L3</accession>
<dbReference type="SMART" id="SM00530">
    <property type="entry name" value="HTH_XRE"/>
    <property type="match status" value="1"/>
</dbReference>
<dbReference type="InterPro" id="IPR001387">
    <property type="entry name" value="Cro/C1-type_HTH"/>
</dbReference>
<evidence type="ECO:0000313" key="3">
    <source>
        <dbReference type="Proteomes" id="UP000787568"/>
    </source>
</evidence>